<feature type="domain" description="Carbohydrate kinase FGGY C-terminal" evidence="6">
    <location>
        <begin position="259"/>
        <end position="454"/>
    </location>
</feature>
<evidence type="ECO:0000256" key="3">
    <source>
        <dbReference type="ARBA" id="ARBA00022777"/>
    </source>
</evidence>
<evidence type="ECO:0000313" key="8">
    <source>
        <dbReference type="Proteomes" id="UP000249005"/>
    </source>
</evidence>
<dbReference type="OrthoDB" id="9805576at2"/>
<organism evidence="7 8">
    <name type="scientific">Leminorella richardii</name>
    <dbReference type="NCBI Taxonomy" id="158841"/>
    <lineage>
        <taxon>Bacteria</taxon>
        <taxon>Pseudomonadati</taxon>
        <taxon>Pseudomonadota</taxon>
        <taxon>Gammaproteobacteria</taxon>
        <taxon>Enterobacterales</taxon>
        <taxon>Budviciaceae</taxon>
        <taxon>Leminorella</taxon>
    </lineage>
</organism>
<dbReference type="EC" id="2.7.1.30" evidence="7"/>
<dbReference type="InterPro" id="IPR043129">
    <property type="entry name" value="ATPase_NBD"/>
</dbReference>
<dbReference type="InterPro" id="IPR018483">
    <property type="entry name" value="Carb_kinase_FGGY_CS"/>
</dbReference>
<dbReference type="Proteomes" id="UP000249005">
    <property type="component" value="Chromosome 1"/>
</dbReference>
<dbReference type="PANTHER" id="PTHR43095:SF2">
    <property type="entry name" value="GLUCONOKINASE"/>
    <property type="match status" value="1"/>
</dbReference>
<evidence type="ECO:0000259" key="5">
    <source>
        <dbReference type="Pfam" id="PF00370"/>
    </source>
</evidence>
<protein>
    <submittedName>
        <fullName evidence="7">Glycerol kinase</fullName>
        <ecNumber evidence="7">2.7.1.30</ecNumber>
    </submittedName>
</protein>
<feature type="domain" description="Carbohydrate kinase FGGY N-terminal" evidence="5">
    <location>
        <begin position="5"/>
        <end position="249"/>
    </location>
</feature>
<dbReference type="InterPro" id="IPR018484">
    <property type="entry name" value="FGGY_N"/>
</dbReference>
<dbReference type="GO" id="GO:0004370">
    <property type="term" value="F:glycerol kinase activity"/>
    <property type="evidence" value="ECO:0007669"/>
    <property type="project" value="UniProtKB-EC"/>
</dbReference>
<reference evidence="7 8" key="1">
    <citation type="submission" date="2018-06" db="EMBL/GenBank/DDBJ databases">
        <authorList>
            <consortium name="Pathogen Informatics"/>
            <person name="Doyle S."/>
        </authorList>
    </citation>
    <scope>NUCLEOTIDE SEQUENCE [LARGE SCALE GENOMIC DNA]</scope>
    <source>
        <strain evidence="7 8">NCTC12151</strain>
    </source>
</reference>
<dbReference type="InterPro" id="IPR018485">
    <property type="entry name" value="FGGY_C"/>
</dbReference>
<proteinExistence type="inferred from homology"/>
<dbReference type="SUPFAM" id="SSF53067">
    <property type="entry name" value="Actin-like ATPase domain"/>
    <property type="match status" value="2"/>
</dbReference>
<gene>
    <name evidence="7" type="primary">glpK_3</name>
    <name evidence="7" type="ORF">NCTC12151_00747</name>
</gene>
<dbReference type="Gene3D" id="3.30.420.40">
    <property type="match status" value="2"/>
</dbReference>
<sequence>MSNKIIIGIDIGTTGVRSVAYQSGQSNAHAIATEEYPLFTDQTGVAEQDANSILLATVAVIKRTVAQLGDEAKNVRGLAISSVLHSFIALSEEGSPLTRLMTWGDSRGQIYLDEVKAQIDVEALYHRTGCPIHPMYSLLKIYWLKKTHPDAFSKSAWFGSIKDFVFHHLTGVRVVDRSIASGSGCYNIQTLEWDKEILSLLGISEERMVKVVSTTHYENLTDAAAARLGLPHAVPVVIGAGDGMMANIGVGAIRPGQINITIGTSGAIRMASKEPRTDAKRRTWCYNVTDDRWMLGGAINNGGVSFRWARDKFAETEQRVADKLGLNPYTLLTSYAEKVSAGSDGLIVLPFFTGERAPYWNANARGTMIGLTLNHDKRHIIRATLEGICYRMRSVLESLEDLTGTVEEIRVSGSFTHSPVWLQILADVIGREIHVPDVDEGAAYGAAIMGLYALGELSSIDKASDLIGIRKTYSPNGSNKFSYDRLYDIYLKTYWNLQEQFKDIADFQREKYHSI</sequence>
<evidence type="ECO:0000259" key="6">
    <source>
        <dbReference type="Pfam" id="PF02782"/>
    </source>
</evidence>
<dbReference type="AlphaFoldDB" id="A0A2X4UTS2"/>
<dbReference type="Pfam" id="PF00370">
    <property type="entry name" value="FGGY_N"/>
    <property type="match status" value="1"/>
</dbReference>
<dbReference type="GO" id="GO:0005975">
    <property type="term" value="P:carbohydrate metabolic process"/>
    <property type="evidence" value="ECO:0007669"/>
    <property type="project" value="InterPro"/>
</dbReference>
<evidence type="ECO:0000256" key="4">
    <source>
        <dbReference type="RuleBase" id="RU003733"/>
    </source>
</evidence>
<dbReference type="EMBL" id="LS483470">
    <property type="protein sequence ID" value="SQI36410.1"/>
    <property type="molecule type" value="Genomic_DNA"/>
</dbReference>
<comment type="similarity">
    <text evidence="1 4">Belongs to the FGGY kinase family.</text>
</comment>
<dbReference type="CDD" id="cd07770">
    <property type="entry name" value="ASKHA_NBD_FGGY_GntK"/>
    <property type="match status" value="1"/>
</dbReference>
<dbReference type="Pfam" id="PF02782">
    <property type="entry name" value="FGGY_C"/>
    <property type="match status" value="1"/>
</dbReference>
<name>A0A2X4UTS2_9GAMM</name>
<dbReference type="RefSeq" id="WP_111739351.1">
    <property type="nucleotide sequence ID" value="NZ_LR698987.1"/>
</dbReference>
<dbReference type="InterPro" id="IPR050406">
    <property type="entry name" value="FGGY_Carb_Kinase"/>
</dbReference>
<keyword evidence="3 4" id="KW-0418">Kinase</keyword>
<dbReference type="PIRSF" id="PIRSF000538">
    <property type="entry name" value="GlpK"/>
    <property type="match status" value="1"/>
</dbReference>
<dbReference type="KEGG" id="lri:NCTC12151_00747"/>
<dbReference type="InterPro" id="IPR000577">
    <property type="entry name" value="Carb_kinase_FGGY"/>
</dbReference>
<evidence type="ECO:0000313" key="7">
    <source>
        <dbReference type="EMBL" id="SQI36410.1"/>
    </source>
</evidence>
<dbReference type="PROSITE" id="PS00445">
    <property type="entry name" value="FGGY_KINASES_2"/>
    <property type="match status" value="1"/>
</dbReference>
<evidence type="ECO:0000256" key="1">
    <source>
        <dbReference type="ARBA" id="ARBA00009156"/>
    </source>
</evidence>
<keyword evidence="2 4" id="KW-0808">Transferase</keyword>
<evidence type="ECO:0000256" key="2">
    <source>
        <dbReference type="ARBA" id="ARBA00022679"/>
    </source>
</evidence>
<keyword evidence="8" id="KW-1185">Reference proteome</keyword>
<accession>A0A2X4UTS2</accession>
<dbReference type="PANTHER" id="PTHR43095">
    <property type="entry name" value="SUGAR KINASE"/>
    <property type="match status" value="1"/>
</dbReference>